<dbReference type="EMBL" id="CP015101">
    <property type="protein sequence ID" value="ASJ05614.1"/>
    <property type="molecule type" value="Genomic_DNA"/>
</dbReference>
<reference evidence="2 3" key="1">
    <citation type="submission" date="2016-04" db="EMBL/GenBank/DDBJ databases">
        <title>Complete genome sequence of Thermococcus barossii type strain SHCK-94.</title>
        <authorList>
            <person name="Oger P.M."/>
        </authorList>
    </citation>
    <scope>NUCLEOTIDE SEQUENCE [LARGE SCALE GENOMIC DNA]</scope>
    <source>
        <strain evidence="2 3">SHCK-94</strain>
    </source>
</reference>
<keyword evidence="3" id="KW-1185">Reference proteome</keyword>
<organism evidence="2 3">
    <name type="scientific">Thermococcus barossii</name>
    <dbReference type="NCBI Taxonomy" id="54077"/>
    <lineage>
        <taxon>Archaea</taxon>
        <taxon>Methanobacteriati</taxon>
        <taxon>Methanobacteriota</taxon>
        <taxon>Thermococci</taxon>
        <taxon>Thermococcales</taxon>
        <taxon>Thermococcaceae</taxon>
        <taxon>Thermococcus</taxon>
    </lineage>
</organism>
<evidence type="ECO:0000256" key="1">
    <source>
        <dbReference type="SAM" id="Phobius"/>
    </source>
</evidence>
<dbReference type="OrthoDB" id="378176at2157"/>
<feature type="transmembrane region" description="Helical" evidence="1">
    <location>
        <begin position="119"/>
        <end position="139"/>
    </location>
</feature>
<proteinExistence type="predicted"/>
<keyword evidence="1" id="KW-1133">Transmembrane helix</keyword>
<evidence type="ECO:0000313" key="3">
    <source>
        <dbReference type="Proteomes" id="UP000250272"/>
    </source>
</evidence>
<dbReference type="Proteomes" id="UP000250272">
    <property type="component" value="Chromosome"/>
</dbReference>
<dbReference type="KEGG" id="tbs:A3L01_09655"/>
<protein>
    <submittedName>
        <fullName evidence="2">Uncharacterized protein</fullName>
    </submittedName>
</protein>
<accession>A0A2Z2MP25</accession>
<keyword evidence="1" id="KW-0812">Transmembrane</keyword>
<name>A0A2Z2MP25_9EURY</name>
<feature type="transmembrane region" description="Helical" evidence="1">
    <location>
        <begin position="30"/>
        <end position="48"/>
    </location>
</feature>
<dbReference type="AlphaFoldDB" id="A0A2Z2MP25"/>
<feature type="transmembrane region" description="Helical" evidence="1">
    <location>
        <begin position="95"/>
        <end position="113"/>
    </location>
</feature>
<evidence type="ECO:0000313" key="2">
    <source>
        <dbReference type="EMBL" id="ASJ05614.1"/>
    </source>
</evidence>
<sequence length="176" mass="19745">MITIDISTAVTVALYTLTGIVLIKKNSHKVLSLLLIGYIVSAITTSRISKWYSFSLLIPLLYYGIFLQITQNIIKRLGNKLGKGFEESKNMKGRRIFVFALSSLSILSIPMVLETSPFGGVLLLFIILLTPIGLIWSMLAKIDELALEIESKLKSTNQSHDHGKVHRKQILEQRCK</sequence>
<dbReference type="GeneID" id="33327043"/>
<gene>
    <name evidence="2" type="ORF">A3L01_09655</name>
</gene>
<feature type="transmembrane region" description="Helical" evidence="1">
    <location>
        <begin position="54"/>
        <end position="74"/>
    </location>
</feature>
<keyword evidence="1" id="KW-0472">Membrane</keyword>
<dbReference type="RefSeq" id="WP_088865608.1">
    <property type="nucleotide sequence ID" value="NZ_CP015101.1"/>
</dbReference>
<feature type="transmembrane region" description="Helical" evidence="1">
    <location>
        <begin position="6"/>
        <end position="23"/>
    </location>
</feature>